<organism evidence="4 5">
    <name type="scientific">Candidatus Argoarchaeum ethanivorans</name>
    <dbReference type="NCBI Taxonomy" id="2608793"/>
    <lineage>
        <taxon>Archaea</taxon>
        <taxon>Methanobacteriati</taxon>
        <taxon>Methanobacteriota</taxon>
        <taxon>Stenosarchaea group</taxon>
        <taxon>Methanomicrobia</taxon>
        <taxon>Methanosarcinales</taxon>
        <taxon>Methanosarcinales incertae sedis</taxon>
        <taxon>GOM Arc I cluster</taxon>
        <taxon>Candidatus Argoarchaeum</taxon>
    </lineage>
</organism>
<evidence type="ECO:0000313" key="4">
    <source>
        <dbReference type="EMBL" id="CAD6491515.1"/>
    </source>
</evidence>
<dbReference type="Gene3D" id="3.30.70.100">
    <property type="match status" value="1"/>
</dbReference>
<evidence type="ECO:0000256" key="2">
    <source>
        <dbReference type="RuleBase" id="RU004168"/>
    </source>
</evidence>
<comment type="caution">
    <text evidence="4">The sequence shown here is derived from an EMBL/GenBank/DDBJ whole genome shotgun (WGS) entry which is preliminary data.</text>
</comment>
<dbReference type="PROSITE" id="PS51160">
    <property type="entry name" value="ACYLPHOSPHATASE_3"/>
    <property type="match status" value="1"/>
</dbReference>
<dbReference type="AlphaFoldDB" id="A0A811T9P2"/>
<protein>
    <recommendedName>
        <fullName evidence="1">acylphosphatase</fullName>
        <ecNumber evidence="1">3.6.1.7</ecNumber>
    </recommendedName>
</protein>
<dbReference type="InterPro" id="IPR001792">
    <property type="entry name" value="Acylphosphatase-like_dom"/>
</dbReference>
<keyword evidence="1 4" id="KW-0378">Hydrolase</keyword>
<sequence length="192" mass="21375">MQTRAKVIVKGEVQRMGYRDAVEKIARKLNIKGFVENLEPYDARIVCEGEEGDIKRFVGALRIEGDPLISVSDIAVEYGKPTGEFEYFEIKRGSSEEETTKRLDLAARHLKSLVSVVSVMNENLGGKIDNLGEKVDAGRAENREGFAMVGEKIDEIKDDSGQMLEKQDTTIGILEDMREDTGEITNALTFLS</sequence>
<feature type="active site" evidence="1">
    <location>
        <position position="19"/>
    </location>
</feature>
<reference evidence="4" key="1">
    <citation type="submission" date="2020-10" db="EMBL/GenBank/DDBJ databases">
        <authorList>
            <person name="Hahn C.J."/>
            <person name="Laso-Perez R."/>
            <person name="Vulcano F."/>
            <person name="Vaziourakis K.-M."/>
            <person name="Stokke R."/>
            <person name="Steen I.H."/>
            <person name="Teske A."/>
            <person name="Boetius A."/>
            <person name="Liebeke M."/>
            <person name="Amann R."/>
            <person name="Knittel K."/>
        </authorList>
    </citation>
    <scope>NUCLEOTIDE SEQUENCE</scope>
    <source>
        <strain evidence="4">Gfbio:e3339647-f889-4370-9287-4fb5cb688e4c:AG392O15_GoMArc1</strain>
    </source>
</reference>
<evidence type="ECO:0000259" key="3">
    <source>
        <dbReference type="PROSITE" id="PS51160"/>
    </source>
</evidence>
<gene>
    <name evidence="4" type="primary">yccX_2</name>
    <name evidence="4" type="ORF">CHKLHMKO_00139</name>
</gene>
<dbReference type="InterPro" id="IPR036046">
    <property type="entry name" value="Acylphosphatase-like_dom_sf"/>
</dbReference>
<dbReference type="Pfam" id="PF00708">
    <property type="entry name" value="Acylphosphatase"/>
    <property type="match status" value="1"/>
</dbReference>
<dbReference type="SUPFAM" id="SSF54975">
    <property type="entry name" value="Acylphosphatase/BLUF domain-like"/>
    <property type="match status" value="1"/>
</dbReference>
<comment type="catalytic activity">
    <reaction evidence="1">
        <text>an acyl phosphate + H2O = a carboxylate + phosphate + H(+)</text>
        <dbReference type="Rhea" id="RHEA:14965"/>
        <dbReference type="ChEBI" id="CHEBI:15377"/>
        <dbReference type="ChEBI" id="CHEBI:15378"/>
        <dbReference type="ChEBI" id="CHEBI:29067"/>
        <dbReference type="ChEBI" id="CHEBI:43474"/>
        <dbReference type="ChEBI" id="CHEBI:59918"/>
        <dbReference type="EC" id="3.6.1.7"/>
    </reaction>
</comment>
<dbReference type="GO" id="GO:0003998">
    <property type="term" value="F:acylphosphatase activity"/>
    <property type="evidence" value="ECO:0007669"/>
    <property type="project" value="UniProtKB-EC"/>
</dbReference>
<comment type="similarity">
    <text evidence="2">Belongs to the acylphosphatase family.</text>
</comment>
<feature type="active site" evidence="1">
    <location>
        <position position="37"/>
    </location>
</feature>
<dbReference type="Proteomes" id="UP000610373">
    <property type="component" value="Unassembled WGS sequence"/>
</dbReference>
<dbReference type="PANTHER" id="PTHR47268:SF4">
    <property type="entry name" value="ACYLPHOSPHATASE"/>
    <property type="match status" value="1"/>
</dbReference>
<dbReference type="PANTHER" id="PTHR47268">
    <property type="entry name" value="ACYLPHOSPHATASE"/>
    <property type="match status" value="1"/>
</dbReference>
<dbReference type="EC" id="3.6.1.7" evidence="1"/>
<proteinExistence type="inferred from homology"/>
<dbReference type="EMBL" id="CAJHIO010000005">
    <property type="protein sequence ID" value="CAD6491515.1"/>
    <property type="molecule type" value="Genomic_DNA"/>
</dbReference>
<accession>A0A811T9P2</accession>
<evidence type="ECO:0000313" key="5">
    <source>
        <dbReference type="Proteomes" id="UP000610373"/>
    </source>
</evidence>
<feature type="domain" description="Acylphosphatase-like" evidence="3">
    <location>
        <begin position="4"/>
        <end position="92"/>
    </location>
</feature>
<name>A0A811T9P2_9EURY</name>
<dbReference type="InterPro" id="IPR020456">
    <property type="entry name" value="Acylphosphatase"/>
</dbReference>
<evidence type="ECO:0000256" key="1">
    <source>
        <dbReference type="PROSITE-ProRule" id="PRU00520"/>
    </source>
</evidence>